<protein>
    <submittedName>
        <fullName evidence="2">Alpha/beta fold hydrolase</fullName>
    </submittedName>
</protein>
<dbReference type="GO" id="GO:0016787">
    <property type="term" value="F:hydrolase activity"/>
    <property type="evidence" value="ECO:0007669"/>
    <property type="project" value="UniProtKB-KW"/>
</dbReference>
<evidence type="ECO:0000313" key="2">
    <source>
        <dbReference type="EMBL" id="MFI5679081.1"/>
    </source>
</evidence>
<dbReference type="Pfam" id="PF12697">
    <property type="entry name" value="Abhydrolase_6"/>
    <property type="match status" value="1"/>
</dbReference>
<dbReference type="RefSeq" id="WP_398659581.1">
    <property type="nucleotide sequence ID" value="NZ_JBITDC010000013.1"/>
</dbReference>
<dbReference type="PANTHER" id="PTHR37017:SF11">
    <property type="entry name" value="ESTERASE_LIPASE_THIOESTERASE DOMAIN-CONTAINING PROTEIN"/>
    <property type="match status" value="1"/>
</dbReference>
<dbReference type="EMBL" id="JBITDC010000013">
    <property type="protein sequence ID" value="MFI5679081.1"/>
    <property type="molecule type" value="Genomic_DNA"/>
</dbReference>
<dbReference type="SUPFAM" id="SSF53474">
    <property type="entry name" value="alpha/beta-Hydrolases"/>
    <property type="match status" value="1"/>
</dbReference>
<evidence type="ECO:0000313" key="3">
    <source>
        <dbReference type="Proteomes" id="UP001612415"/>
    </source>
</evidence>
<dbReference type="InterPro" id="IPR052897">
    <property type="entry name" value="Sec-Metab_Biosynth_Hydrolase"/>
</dbReference>
<feature type="domain" description="AB hydrolase-1" evidence="1">
    <location>
        <begin position="7"/>
        <end position="272"/>
    </location>
</feature>
<dbReference type="Gene3D" id="3.40.50.1820">
    <property type="entry name" value="alpha/beta hydrolase"/>
    <property type="match status" value="1"/>
</dbReference>
<name>A0ABW7YA89_STRCE</name>
<dbReference type="PANTHER" id="PTHR37017">
    <property type="entry name" value="AB HYDROLASE-1 DOMAIN-CONTAINING PROTEIN-RELATED"/>
    <property type="match status" value="1"/>
</dbReference>
<reference evidence="2 3" key="1">
    <citation type="submission" date="2024-10" db="EMBL/GenBank/DDBJ databases">
        <title>The Natural Products Discovery Center: Release of the First 8490 Sequenced Strains for Exploring Actinobacteria Biosynthetic Diversity.</title>
        <authorList>
            <person name="Kalkreuter E."/>
            <person name="Kautsar S.A."/>
            <person name="Yang D."/>
            <person name="Bader C.D."/>
            <person name="Teijaro C.N."/>
            <person name="Fluegel L."/>
            <person name="Davis C.M."/>
            <person name="Simpson J.R."/>
            <person name="Lauterbach L."/>
            <person name="Steele A.D."/>
            <person name="Gui C."/>
            <person name="Meng S."/>
            <person name="Li G."/>
            <person name="Viehrig K."/>
            <person name="Ye F."/>
            <person name="Su P."/>
            <person name="Kiefer A.F."/>
            <person name="Nichols A."/>
            <person name="Cepeda A.J."/>
            <person name="Yan W."/>
            <person name="Fan B."/>
            <person name="Jiang Y."/>
            <person name="Adhikari A."/>
            <person name="Zheng C.-J."/>
            <person name="Schuster L."/>
            <person name="Cowan T.M."/>
            <person name="Smanski M.J."/>
            <person name="Chevrette M.G."/>
            <person name="De Carvalho L.P.S."/>
            <person name="Shen B."/>
        </authorList>
    </citation>
    <scope>NUCLEOTIDE SEQUENCE [LARGE SCALE GENOMIC DNA]</scope>
    <source>
        <strain evidence="2 3">NPDC051599</strain>
    </source>
</reference>
<accession>A0ABW7YA89</accession>
<dbReference type="InterPro" id="IPR029058">
    <property type="entry name" value="AB_hydrolase_fold"/>
</dbReference>
<comment type="caution">
    <text evidence="2">The sequence shown here is derived from an EMBL/GenBank/DDBJ whole genome shotgun (WGS) entry which is preliminary data.</text>
</comment>
<gene>
    <name evidence="2" type="ORF">ACIA8P_31260</name>
</gene>
<keyword evidence="2" id="KW-0378">Hydrolase</keyword>
<proteinExistence type="predicted"/>
<organism evidence="2 3">
    <name type="scientific">Streptomyces cellulosae</name>
    <dbReference type="NCBI Taxonomy" id="1968"/>
    <lineage>
        <taxon>Bacteria</taxon>
        <taxon>Bacillati</taxon>
        <taxon>Actinomycetota</taxon>
        <taxon>Actinomycetes</taxon>
        <taxon>Kitasatosporales</taxon>
        <taxon>Streptomycetaceae</taxon>
        <taxon>Streptomyces</taxon>
    </lineage>
</organism>
<evidence type="ECO:0000259" key="1">
    <source>
        <dbReference type="Pfam" id="PF12697"/>
    </source>
</evidence>
<keyword evidence="3" id="KW-1185">Reference proteome</keyword>
<sequence length="292" mass="31071">MNFFPPVVLVHGLWHGSWCWSLITERLADLGVPAVAVDLDGHGLKGPSPQARLRRPFDPAAYATEPSPVADVTASSAAETLIGQLRRIGNGRPCVLVAHSMGGVVATVAAEQAPDLISEVVYLSAFAPVSGSPVAHYITEPENAGEMVTGLLVADPAQVGAFRLDTGDHERHPSLQEVFYGDVHDATAAAAISLLTPDGSAGIAGEPVTVTAQRYGTIPHTYLVCLQDKVVPVALQRRFVAEIDAVSARPTRVVELDTSHSPFLSRPAELAEEIASVYRAQRPEERRAQVAR</sequence>
<dbReference type="InterPro" id="IPR000073">
    <property type="entry name" value="AB_hydrolase_1"/>
</dbReference>
<dbReference type="Proteomes" id="UP001612415">
    <property type="component" value="Unassembled WGS sequence"/>
</dbReference>